<dbReference type="AlphaFoldDB" id="A0A0N1QXD4"/>
<name>A0A0N1QXD4_SALSV</name>
<reference evidence="1 2" key="1">
    <citation type="journal article" date="2011" name="J. Bacteriol.">
        <title>Comparative genomics of 28 Salmonella enterica isolates: evidence for CRISPR-mediated adaptive sublineage evolution.</title>
        <authorList>
            <person name="Fricke W.F."/>
            <person name="Mammel M.K."/>
            <person name="McDermott P.F."/>
            <person name="Tartera C."/>
            <person name="White D.G."/>
            <person name="Leclerc J.E."/>
            <person name="Ravel J."/>
            <person name="Cebula T.A."/>
        </authorList>
    </citation>
    <scope>NUCLEOTIDE SEQUENCE [LARGE SCALE GENOMIC DNA]</scope>
    <source>
        <strain evidence="1 2">CVM19633</strain>
    </source>
</reference>
<evidence type="ECO:0000313" key="1">
    <source>
        <dbReference type="EMBL" id="ACF91090.1"/>
    </source>
</evidence>
<dbReference type="EMBL" id="CP001127">
    <property type="protein sequence ID" value="ACF91090.1"/>
    <property type="molecule type" value="Genomic_DNA"/>
</dbReference>
<gene>
    <name evidence="1" type="ordered locus">SeSA_A0073</name>
</gene>
<sequence>MVLVVIKLIFIVVFRCFNVKFDHLVHFLSFQSAFFELKEAQAFSIVT</sequence>
<protein>
    <submittedName>
        <fullName evidence="1">Uncharacterized protein</fullName>
    </submittedName>
</protein>
<dbReference type="Proteomes" id="UP000001865">
    <property type="component" value="Chromosome"/>
</dbReference>
<organism evidence="1 2">
    <name type="scientific">Salmonella schwarzengrund (strain CVM19633)</name>
    <dbReference type="NCBI Taxonomy" id="439843"/>
    <lineage>
        <taxon>Bacteria</taxon>
        <taxon>Pseudomonadati</taxon>
        <taxon>Pseudomonadota</taxon>
        <taxon>Gammaproteobacteria</taxon>
        <taxon>Enterobacterales</taxon>
        <taxon>Enterobacteriaceae</taxon>
        <taxon>Salmonella</taxon>
    </lineage>
</organism>
<evidence type="ECO:0000313" key="2">
    <source>
        <dbReference type="Proteomes" id="UP000001865"/>
    </source>
</evidence>
<dbReference type="KEGG" id="sew:SeSA_A0073"/>
<accession>A0A0N1QXD4</accession>
<dbReference type="HOGENOM" id="CLU_3172982_0_0_6"/>
<proteinExistence type="predicted"/>